<dbReference type="PANTHER" id="PTHR43833">
    <property type="entry name" value="POTASSIUM CHANNEL PROTEIN 2-RELATED-RELATED"/>
    <property type="match status" value="1"/>
</dbReference>
<keyword evidence="1" id="KW-0812">Transmembrane</keyword>
<gene>
    <name evidence="4" type="ORF">Q2T42_08170</name>
</gene>
<proteinExistence type="predicted"/>
<evidence type="ECO:0000259" key="2">
    <source>
        <dbReference type="PROSITE" id="PS51201"/>
    </source>
</evidence>
<dbReference type="SUPFAM" id="SSF51735">
    <property type="entry name" value="NAD(P)-binding Rossmann-fold domains"/>
    <property type="match status" value="2"/>
</dbReference>
<evidence type="ECO:0000313" key="4">
    <source>
        <dbReference type="EMBL" id="WNZ47808.1"/>
    </source>
</evidence>
<keyword evidence="1" id="KW-1133">Transmembrane helix</keyword>
<dbReference type="InterPro" id="IPR003148">
    <property type="entry name" value="RCK_N"/>
</dbReference>
<feature type="domain" description="RCK C-terminal" evidence="3">
    <location>
        <begin position="514"/>
        <end position="598"/>
    </location>
</feature>
<reference evidence="4" key="2">
    <citation type="submission" date="2023-07" db="EMBL/GenBank/DDBJ databases">
        <authorList>
            <person name="Bai X.-H."/>
            <person name="Wang H.-H."/>
            <person name="Wang J."/>
            <person name="Ma M.-Y."/>
            <person name="Hu H.-H."/>
            <person name="Song Z.-L."/>
            <person name="Ma H.-G."/>
            <person name="Fan Y."/>
            <person name="Du C.-Y."/>
            <person name="Xu J.-C."/>
        </authorList>
    </citation>
    <scope>NUCLEOTIDE SEQUENCE</scope>
    <source>
        <strain evidence="4">CZ1</strain>
    </source>
</reference>
<dbReference type="PANTHER" id="PTHR43833:SF11">
    <property type="entry name" value="VOLTAGE-GATED POTASSIUM CHANNEL KCH"/>
    <property type="match status" value="1"/>
</dbReference>
<dbReference type="InterPro" id="IPR006037">
    <property type="entry name" value="RCK_C"/>
</dbReference>
<keyword evidence="1" id="KW-0472">Membrane</keyword>
<protein>
    <submittedName>
        <fullName evidence="4">NAD-binding protein</fullName>
    </submittedName>
</protein>
<dbReference type="AlphaFoldDB" id="A0AA96WZU9"/>
<evidence type="ECO:0000256" key="1">
    <source>
        <dbReference type="SAM" id="Phobius"/>
    </source>
</evidence>
<dbReference type="InterPro" id="IPR036291">
    <property type="entry name" value="NAD(P)-bd_dom_sf"/>
</dbReference>
<sequence length="677" mass="75199">MSLSQSFGSDDHSVQPSSDFILVCGLGSLGQQCVRYLKEFDARVIAIEEASSRTWELPELPTLLDEFVIGDCRQLEVLERAKIAQCRAILLVTSSETVNIQAALAARSLNPAIRLVIRSDQQNLNQLLGQQLGNFVAFEATQLPAPAFALAALHQETIGLFRLGNQLVRVVQQQIEPEHPWCDRRKIYELNNSTRTVLAHNQVSPRFYQWEQEQTIFSGDTIAYVEVNEIPHHRLPDRSWRRIKLSIALKALISSLQKQDLKQLLYQFWQDSNQTQKVTLVSGATIGGLALLGTLLFWLNYPDITLQDAFFTTAVLLLGGYGDLFGQVKLELPIPLSLRLFSLLLAIAGTAFVGVLYALLTERLLTAKFQLLKRRPPVPKEEHIVIVGLGRVGQRTATLLQEMRQSLVGLNSTNLDPTILPTMPLLTGKLTSTLAKANLQTAKSVIVCTDDEVANLEIALTACQQNPGLNLVIRVFDPRFSKSIAQLLPYAKVLGAYRLSAAAFSAAAFGENILSLFRLNQQTVLVTEYQITETDTLHRHLLSDVSYGYGIVPILYQSAQHEPEQWMPSGDIRVGSGDRLVVLATMEGLRNVEQGKMTAKTWQVRVTKVLTQDAQFEATMAIARISGCEIDAATHALKTLPTTLPIDLYPHQAQRLVLQLRRVQVVAEAFPNSSSHD</sequence>
<dbReference type="PROSITE" id="PS51202">
    <property type="entry name" value="RCK_C"/>
    <property type="match status" value="1"/>
</dbReference>
<feature type="transmembrane region" description="Helical" evidence="1">
    <location>
        <begin position="278"/>
        <end position="298"/>
    </location>
</feature>
<dbReference type="PROSITE" id="PS51201">
    <property type="entry name" value="RCK_N"/>
    <property type="match status" value="1"/>
</dbReference>
<name>A0AA96WZU9_LEPBY</name>
<dbReference type="Pfam" id="PF02254">
    <property type="entry name" value="TrkA_N"/>
    <property type="match status" value="2"/>
</dbReference>
<dbReference type="GO" id="GO:0008324">
    <property type="term" value="F:monoatomic cation transmembrane transporter activity"/>
    <property type="evidence" value="ECO:0007669"/>
    <property type="project" value="InterPro"/>
</dbReference>
<reference evidence="4" key="1">
    <citation type="journal article" date="2023" name="Plants (Basel)">
        <title>Genomic Analysis of Leptolyngbya boryana CZ1 Reveals Efficient Carbon Fixation Modules.</title>
        <authorList>
            <person name="Bai X."/>
            <person name="Wang H."/>
            <person name="Cheng W."/>
            <person name="Wang J."/>
            <person name="Ma M."/>
            <person name="Hu H."/>
            <person name="Song Z."/>
            <person name="Ma H."/>
            <person name="Fan Y."/>
            <person name="Du C."/>
            <person name="Xu J."/>
        </authorList>
    </citation>
    <scope>NUCLEOTIDE SEQUENCE</scope>
    <source>
        <strain evidence="4">CZ1</strain>
    </source>
</reference>
<dbReference type="RefSeq" id="WP_316428324.1">
    <property type="nucleotide sequence ID" value="NZ_CP130144.1"/>
</dbReference>
<dbReference type="GO" id="GO:0006813">
    <property type="term" value="P:potassium ion transport"/>
    <property type="evidence" value="ECO:0007669"/>
    <property type="project" value="InterPro"/>
</dbReference>
<feature type="transmembrane region" description="Helical" evidence="1">
    <location>
        <begin position="310"/>
        <end position="328"/>
    </location>
</feature>
<evidence type="ECO:0000259" key="3">
    <source>
        <dbReference type="PROSITE" id="PS51202"/>
    </source>
</evidence>
<feature type="domain" description="RCK N-terminal" evidence="2">
    <location>
        <begin position="18"/>
        <end position="138"/>
    </location>
</feature>
<dbReference type="Gene3D" id="3.40.50.720">
    <property type="entry name" value="NAD(P)-binding Rossmann-like Domain"/>
    <property type="match status" value="2"/>
</dbReference>
<organism evidence="4">
    <name type="scientific">Leptolyngbya boryana CZ1</name>
    <dbReference type="NCBI Taxonomy" id="3060204"/>
    <lineage>
        <taxon>Bacteria</taxon>
        <taxon>Bacillati</taxon>
        <taxon>Cyanobacteriota</taxon>
        <taxon>Cyanophyceae</taxon>
        <taxon>Leptolyngbyales</taxon>
        <taxon>Leptolyngbyaceae</taxon>
        <taxon>Leptolyngbya group</taxon>
        <taxon>Leptolyngbya</taxon>
    </lineage>
</organism>
<dbReference type="EMBL" id="CP130144">
    <property type="protein sequence ID" value="WNZ47808.1"/>
    <property type="molecule type" value="Genomic_DNA"/>
</dbReference>
<feature type="transmembrane region" description="Helical" evidence="1">
    <location>
        <begin position="340"/>
        <end position="360"/>
    </location>
</feature>
<accession>A0AA96WZU9</accession>
<dbReference type="InterPro" id="IPR050721">
    <property type="entry name" value="Trk_Ktr_HKT_K-transport"/>
</dbReference>